<dbReference type="EnsemblMetazoa" id="CapteT221120">
    <property type="protein sequence ID" value="CapteP221120"/>
    <property type="gene ID" value="CapteG221120"/>
</dbReference>
<keyword evidence="10" id="KW-0492">Microsome</keyword>
<dbReference type="EMBL" id="AMQN01009726">
    <property type="status" value="NOT_ANNOTATED_CDS"/>
    <property type="molecule type" value="Genomic_DNA"/>
</dbReference>
<dbReference type="Gene3D" id="3.30.420.40">
    <property type="match status" value="2"/>
</dbReference>
<evidence type="ECO:0000313" key="14">
    <source>
        <dbReference type="Proteomes" id="UP000014760"/>
    </source>
</evidence>
<keyword evidence="6" id="KW-0732">Signal</keyword>
<dbReference type="PROSITE" id="PS00329">
    <property type="entry name" value="HSP70_2"/>
    <property type="match status" value="1"/>
</dbReference>
<comment type="function">
    <text evidence="1">Has peptide-independent ATPase activity.</text>
</comment>
<dbReference type="InterPro" id="IPR018181">
    <property type="entry name" value="Heat_shock_70_CS"/>
</dbReference>
<accession>R7U2P6</accession>
<dbReference type="SUPFAM" id="SSF53067">
    <property type="entry name" value="Actin-like ATPase domain"/>
    <property type="match status" value="2"/>
</dbReference>
<reference evidence="13" key="3">
    <citation type="submission" date="2015-06" db="UniProtKB">
        <authorList>
            <consortium name="EnsemblMetazoa"/>
        </authorList>
    </citation>
    <scope>IDENTIFICATION</scope>
</reference>
<dbReference type="InterPro" id="IPR013126">
    <property type="entry name" value="Hsp_70_fam"/>
</dbReference>
<evidence type="ECO:0000256" key="2">
    <source>
        <dbReference type="ARBA" id="ARBA00004144"/>
    </source>
</evidence>
<comment type="similarity">
    <text evidence="3">Belongs to the heat shock protein 70 family.</text>
</comment>
<name>R7U2P6_CAPTE</name>
<organism evidence="12">
    <name type="scientific">Capitella teleta</name>
    <name type="common">Polychaete worm</name>
    <dbReference type="NCBI Taxonomy" id="283909"/>
    <lineage>
        <taxon>Eukaryota</taxon>
        <taxon>Metazoa</taxon>
        <taxon>Spiralia</taxon>
        <taxon>Lophotrochozoa</taxon>
        <taxon>Annelida</taxon>
        <taxon>Polychaeta</taxon>
        <taxon>Sedentaria</taxon>
        <taxon>Scolecida</taxon>
        <taxon>Capitellidae</taxon>
        <taxon>Capitella</taxon>
    </lineage>
</organism>
<dbReference type="FunFam" id="3.90.640.10:FF:000003">
    <property type="entry name" value="Molecular chaperone DnaK"/>
    <property type="match status" value="1"/>
</dbReference>
<dbReference type="Gene3D" id="3.30.30.30">
    <property type="match status" value="1"/>
</dbReference>
<sequence>MVEWTNGTTYSCVGVFLAGTGEVEVLKDAKGHKCIPSVVAFKDGRVLTGYEAVAQADHNPSNTLYDAKRFIGKKFSPEELNTERPRYPFKIQLDDEGMVYFVVGPPNNLTNVRPEEVGAHLLRTLRQTAIANLSSSVTKTVMSVPAEFVDMQKNFTKKAASLAGLEVLRVISEPTAAAMAYGLHKKQNVQSVMVVDLGGGTLDVSLLMVQGGMFFTQAMAGNNHLGGQDFNQRLMSFLRSVIEKESNRVLTDPEDLQALRLVSEEVKLKLTTDEQVEISVPLQSTKSTFKYSISREKFEEVNLDLFKKVLQPIEMALQEAEMSKNQIDEVVLVGGSTRVPKIRQLIGDYFGKEPNTAVDPELAVAFGVGIQAGILGGMWPLQVSAIELPTNARKIHVY</sequence>
<evidence type="ECO:0000256" key="5">
    <source>
        <dbReference type="ARBA" id="ARBA00018765"/>
    </source>
</evidence>
<evidence type="ECO:0000256" key="10">
    <source>
        <dbReference type="ARBA" id="ARBA00022848"/>
    </source>
</evidence>
<dbReference type="OrthoDB" id="2401965at2759"/>
<dbReference type="Pfam" id="PF00012">
    <property type="entry name" value="HSP70"/>
    <property type="match status" value="1"/>
</dbReference>
<proteinExistence type="inferred from homology"/>
<evidence type="ECO:0000313" key="13">
    <source>
        <dbReference type="EnsemblMetazoa" id="CapteP221120"/>
    </source>
</evidence>
<dbReference type="PRINTS" id="PR00301">
    <property type="entry name" value="HEATSHOCK70"/>
</dbReference>
<evidence type="ECO:0000256" key="6">
    <source>
        <dbReference type="ARBA" id="ARBA00022729"/>
    </source>
</evidence>
<dbReference type="HOGENOM" id="CLU_005965_0_3_1"/>
<evidence type="ECO:0000256" key="9">
    <source>
        <dbReference type="ARBA" id="ARBA00022840"/>
    </source>
</evidence>
<reference evidence="12 14" key="2">
    <citation type="journal article" date="2013" name="Nature">
        <title>Insights into bilaterian evolution from three spiralian genomes.</title>
        <authorList>
            <person name="Simakov O."/>
            <person name="Marletaz F."/>
            <person name="Cho S.J."/>
            <person name="Edsinger-Gonzales E."/>
            <person name="Havlak P."/>
            <person name="Hellsten U."/>
            <person name="Kuo D.H."/>
            <person name="Larsson T."/>
            <person name="Lv J."/>
            <person name="Arendt D."/>
            <person name="Savage R."/>
            <person name="Osoegawa K."/>
            <person name="de Jong P."/>
            <person name="Grimwood J."/>
            <person name="Chapman J.A."/>
            <person name="Shapiro H."/>
            <person name="Aerts A."/>
            <person name="Otillar R.P."/>
            <person name="Terry A.Y."/>
            <person name="Boore J.L."/>
            <person name="Grigoriev I.V."/>
            <person name="Lindberg D.R."/>
            <person name="Seaver E.C."/>
            <person name="Weisblat D.A."/>
            <person name="Putnam N.H."/>
            <person name="Rokhsar D.S."/>
        </authorList>
    </citation>
    <scope>NUCLEOTIDE SEQUENCE</scope>
    <source>
        <strain evidence="12 14">I ESC-2004</strain>
    </source>
</reference>
<gene>
    <name evidence="12" type="ORF">CAPTEDRAFT_221120</name>
</gene>
<evidence type="ECO:0000256" key="11">
    <source>
        <dbReference type="ARBA" id="ARBA00031426"/>
    </source>
</evidence>
<dbReference type="CDD" id="cd10237">
    <property type="entry name" value="ASKHA_NBD_HSP70_HSPA13"/>
    <property type="match status" value="1"/>
</dbReference>
<dbReference type="PROSITE" id="PS01036">
    <property type="entry name" value="HSP70_3"/>
    <property type="match status" value="1"/>
</dbReference>
<dbReference type="GO" id="GO:0005524">
    <property type="term" value="F:ATP binding"/>
    <property type="evidence" value="ECO:0007669"/>
    <property type="project" value="UniProtKB-KW"/>
</dbReference>
<keyword evidence="7" id="KW-0547">Nucleotide-binding</keyword>
<dbReference type="OMA" id="GGMFITR"/>
<protein>
    <recommendedName>
        <fullName evidence="5">Heat shock 70 kDa protein 13</fullName>
    </recommendedName>
    <alternativeName>
        <fullName evidence="11">Stress-70 protein chaperone microsome-associated 60 kDa protein</fullName>
    </alternativeName>
</protein>
<dbReference type="PANTHER" id="PTHR19375">
    <property type="entry name" value="HEAT SHOCK PROTEIN 70KDA"/>
    <property type="match status" value="1"/>
</dbReference>
<dbReference type="Proteomes" id="UP000014760">
    <property type="component" value="Unassembled WGS sequence"/>
</dbReference>
<evidence type="ECO:0000256" key="8">
    <source>
        <dbReference type="ARBA" id="ARBA00022824"/>
    </source>
</evidence>
<keyword evidence="9" id="KW-0067">ATP-binding</keyword>
<dbReference type="FunFam" id="3.30.30.30:FF:000007">
    <property type="entry name" value="Heat shock 70 kDa protein 13"/>
    <property type="match status" value="1"/>
</dbReference>
<reference evidence="14" key="1">
    <citation type="submission" date="2012-12" db="EMBL/GenBank/DDBJ databases">
        <authorList>
            <person name="Hellsten U."/>
            <person name="Grimwood J."/>
            <person name="Chapman J.A."/>
            <person name="Shapiro H."/>
            <person name="Aerts A."/>
            <person name="Otillar R.P."/>
            <person name="Terry A.Y."/>
            <person name="Boore J.L."/>
            <person name="Simakov O."/>
            <person name="Marletaz F."/>
            <person name="Cho S.-J."/>
            <person name="Edsinger-Gonzales E."/>
            <person name="Havlak P."/>
            <person name="Kuo D.-H."/>
            <person name="Larsson T."/>
            <person name="Lv J."/>
            <person name="Arendt D."/>
            <person name="Savage R."/>
            <person name="Osoegawa K."/>
            <person name="de Jong P."/>
            <person name="Lindberg D.R."/>
            <person name="Seaver E.C."/>
            <person name="Weisblat D.A."/>
            <person name="Putnam N.H."/>
            <person name="Grigoriev I.V."/>
            <person name="Rokhsar D.S."/>
        </authorList>
    </citation>
    <scope>NUCLEOTIDE SEQUENCE</scope>
    <source>
        <strain evidence="14">I ESC-2004</strain>
    </source>
</reference>
<dbReference type="InterPro" id="IPR043129">
    <property type="entry name" value="ATPase_NBD"/>
</dbReference>
<evidence type="ECO:0000256" key="3">
    <source>
        <dbReference type="ARBA" id="ARBA00007381"/>
    </source>
</evidence>
<comment type="subunit">
    <text evidence="4">Binds UBQLN2.</text>
</comment>
<dbReference type="Gene3D" id="3.90.640.10">
    <property type="entry name" value="Actin, Chain A, domain 4"/>
    <property type="match status" value="1"/>
</dbReference>
<evidence type="ECO:0000313" key="12">
    <source>
        <dbReference type="EMBL" id="ELU00381.1"/>
    </source>
</evidence>
<keyword evidence="8" id="KW-0256">Endoplasmic reticulum</keyword>
<evidence type="ECO:0000256" key="7">
    <source>
        <dbReference type="ARBA" id="ARBA00022741"/>
    </source>
</evidence>
<dbReference type="AlphaFoldDB" id="R7U2P6"/>
<evidence type="ECO:0000256" key="4">
    <source>
        <dbReference type="ARBA" id="ARBA00011671"/>
    </source>
</evidence>
<evidence type="ECO:0000256" key="1">
    <source>
        <dbReference type="ARBA" id="ARBA00002077"/>
    </source>
</evidence>
<dbReference type="STRING" id="283909.R7U2P6"/>
<dbReference type="EMBL" id="KB306072">
    <property type="protein sequence ID" value="ELU00381.1"/>
    <property type="molecule type" value="Genomic_DNA"/>
</dbReference>
<dbReference type="InterPro" id="IPR042048">
    <property type="entry name" value="HSPA13"/>
</dbReference>
<dbReference type="GO" id="GO:0140662">
    <property type="term" value="F:ATP-dependent protein folding chaperone"/>
    <property type="evidence" value="ECO:0007669"/>
    <property type="project" value="InterPro"/>
</dbReference>
<keyword evidence="14" id="KW-1185">Reference proteome</keyword>
<comment type="subcellular location">
    <subcellularLocation>
        <location evidence="2">Microsome</location>
    </subcellularLocation>
</comment>